<feature type="compositionally biased region" description="Polar residues" evidence="10">
    <location>
        <begin position="631"/>
        <end position="645"/>
    </location>
</feature>
<evidence type="ECO:0000256" key="7">
    <source>
        <dbReference type="ARBA" id="ARBA00023163"/>
    </source>
</evidence>
<dbReference type="InterPro" id="IPR034732">
    <property type="entry name" value="EPHD"/>
</dbReference>
<dbReference type="Pfam" id="PF13771">
    <property type="entry name" value="zf-HC5HC2H"/>
    <property type="match status" value="1"/>
</dbReference>
<organism evidence="13 14">
    <name type="scientific">Cyprinus carpio</name>
    <name type="common">Common carp</name>
    <dbReference type="NCBI Taxonomy" id="7962"/>
    <lineage>
        <taxon>Eukaryota</taxon>
        <taxon>Metazoa</taxon>
        <taxon>Chordata</taxon>
        <taxon>Craniata</taxon>
        <taxon>Vertebrata</taxon>
        <taxon>Euteleostomi</taxon>
        <taxon>Actinopterygii</taxon>
        <taxon>Neopterygii</taxon>
        <taxon>Teleostei</taxon>
        <taxon>Ostariophysi</taxon>
        <taxon>Cypriniformes</taxon>
        <taxon>Cyprinidae</taxon>
        <taxon>Cyprininae</taxon>
        <taxon>Cyprinus</taxon>
    </lineage>
</organism>
<dbReference type="InterPro" id="IPR013083">
    <property type="entry name" value="Znf_RING/FYVE/PHD"/>
</dbReference>
<dbReference type="PROSITE" id="PS50016">
    <property type="entry name" value="ZF_PHD_2"/>
    <property type="match status" value="2"/>
</dbReference>
<feature type="compositionally biased region" description="Basic and acidic residues" evidence="10">
    <location>
        <begin position="528"/>
        <end position="542"/>
    </location>
</feature>
<protein>
    <submittedName>
        <fullName evidence="13">Lysine (K)-specific methyltransferase 2Cb</fullName>
    </submittedName>
</protein>
<dbReference type="Ensembl" id="ENSCCRT00020116450.1">
    <property type="protein sequence ID" value="ENSCCRP00020106601.1"/>
    <property type="gene ID" value="ENSCCRG00020048639.1"/>
</dbReference>
<evidence type="ECO:0000256" key="8">
    <source>
        <dbReference type="ARBA" id="ARBA00023242"/>
    </source>
</evidence>
<feature type="compositionally biased region" description="Basic residues" evidence="10">
    <location>
        <begin position="739"/>
        <end position="751"/>
    </location>
</feature>
<dbReference type="SMART" id="SM00249">
    <property type="entry name" value="PHD"/>
    <property type="match status" value="5"/>
</dbReference>
<dbReference type="InterPro" id="IPR037877">
    <property type="entry name" value="PHD3_KMT2C"/>
</dbReference>
<feature type="domain" description="PHD-type" evidence="11">
    <location>
        <begin position="323"/>
        <end position="373"/>
    </location>
</feature>
<dbReference type="PANTHER" id="PTHR45888:SF1">
    <property type="entry name" value="HISTONE-LYSINE N-METHYLTRANSFERASE 2C"/>
    <property type="match status" value="1"/>
</dbReference>
<keyword evidence="3" id="KW-0677">Repeat</keyword>
<evidence type="ECO:0000313" key="14">
    <source>
        <dbReference type="Proteomes" id="UP000694701"/>
    </source>
</evidence>
<dbReference type="PROSITE" id="PS51805">
    <property type="entry name" value="EPHD"/>
    <property type="match status" value="1"/>
</dbReference>
<keyword evidence="5" id="KW-0862">Zinc</keyword>
<feature type="domain" description="PHD-type" evidence="11">
    <location>
        <begin position="388"/>
        <end position="456"/>
    </location>
</feature>
<proteinExistence type="predicted"/>
<dbReference type="GO" id="GO:0045944">
    <property type="term" value="P:positive regulation of transcription by RNA polymerase II"/>
    <property type="evidence" value="ECO:0007669"/>
    <property type="project" value="TreeGrafter"/>
</dbReference>
<sequence>MYNFSHRMSSEEKSLDPSDKGPSPSHSSSGATPTGSPAPTDKRPRGRPRKDTLSTATPLPAVPRQRKKNRGRGKALVEDEDSTDGMETTETGSTQETVTKGQQEETAGASAVAVSAEGEEEEQLSSPLPASPETGAAQTSSASGEAKSSVGAEEGGSRFLDELRHVGLPDGIDVRTLFDESGQCWAHQSCALWSNFVCPAEDQSLLNVDKAIHSGSTEHCAYCKRLGASIKCCEEGCDRSYHFPCAGAAGTFQDFRRRSVLCPEHIELAVSKFEEEANCILCDSPGDLLDQLFCTSCGLHYHGMCLDISVTPLKRAGWQCPECKVCQTCKEPGEDTKMLVCDMCDKGYHTFCLQPAMDSIPTNGWRCKNCRMCVQCGTRSSDQWHHNSLLCQNCGDQQDTTVPCLCPSDIDPDVHKDLLSCHKCKRWFHPECERPGEGHAHPKSKEDHICSICRNAGLESDPVRPEGIQVEIQSHVDVEENAQPVSSDDSEPAKVQDAEPHQPVSEMPSEEKQLDEKQMMVASPQETKGPEDSEPHEQKLDSAPETSTVQQFVSSLEPEEPPETSAALTENVSQNEDDSKHCLEEQKTNLSPTKEPTPACTSHAEEPMEVSFTEEPSTMAHGVTVEPEVSTAKTTPGVQSQEETDVMVQQRNIISESHTQEMDITMDGDERYLAKLSSLVEERTSLQQPPCRQPEGLPSVGHGASQLQLQAVSGQAISNVPSSTFIPFTPKIGMGKPAISKRKFSPGRPRVKQGAWSASRRPSSPSWSLDPTEGWDGPQSRQPYSSAAWIICVGRGSGFPSRRRPRGSGVTGRGGRGRARMKNGLPPIPTPGVNIMEPICTFKEEEENAMHSTVVIFSSTDTFTMKQDMCVVCGSFGQGVEGRLLACAQCGQCYHPFCVNIKVSTLSRMRPVHPSFFLKTVGDVDVSVNYDQPRKV</sequence>
<keyword evidence="8" id="KW-0539">Nucleus</keyword>
<keyword evidence="6" id="KW-0805">Transcription regulation</keyword>
<evidence type="ECO:0000256" key="4">
    <source>
        <dbReference type="ARBA" id="ARBA00022771"/>
    </source>
</evidence>
<dbReference type="FunFam" id="3.30.40.10:FF:000080">
    <property type="entry name" value="Histone-lysine N-methyltransferase 2C"/>
    <property type="match status" value="1"/>
</dbReference>
<evidence type="ECO:0000259" key="11">
    <source>
        <dbReference type="PROSITE" id="PS50016"/>
    </source>
</evidence>
<evidence type="ECO:0000313" key="13">
    <source>
        <dbReference type="Ensembl" id="ENSCCRP00020106601.1"/>
    </source>
</evidence>
<dbReference type="InterPro" id="IPR047004">
    <property type="entry name" value="KMT2C_PHD2"/>
</dbReference>
<evidence type="ECO:0000256" key="9">
    <source>
        <dbReference type="PROSITE-ProRule" id="PRU00146"/>
    </source>
</evidence>
<feature type="compositionally biased region" description="Basic and acidic residues" evidence="10">
    <location>
        <begin position="8"/>
        <end position="19"/>
    </location>
</feature>
<dbReference type="Gene3D" id="3.30.40.10">
    <property type="entry name" value="Zinc/RING finger domain, C3HC4 (zinc finger)"/>
    <property type="match status" value="3"/>
</dbReference>
<feature type="region of interest" description="Disordered" evidence="10">
    <location>
        <begin position="480"/>
        <end position="645"/>
    </location>
</feature>
<dbReference type="AlphaFoldDB" id="A0A8C2K876"/>
<evidence type="ECO:0000259" key="12">
    <source>
        <dbReference type="PROSITE" id="PS51805"/>
    </source>
</evidence>
<reference evidence="13" key="1">
    <citation type="submission" date="2025-08" db="UniProtKB">
        <authorList>
            <consortium name="Ensembl"/>
        </authorList>
    </citation>
    <scope>IDENTIFICATION</scope>
</reference>
<keyword evidence="7" id="KW-0804">Transcription</keyword>
<dbReference type="Pfam" id="PF00628">
    <property type="entry name" value="PHD"/>
    <property type="match status" value="3"/>
</dbReference>
<evidence type="ECO:0000256" key="3">
    <source>
        <dbReference type="ARBA" id="ARBA00022737"/>
    </source>
</evidence>
<evidence type="ECO:0000256" key="10">
    <source>
        <dbReference type="SAM" id="MobiDB-lite"/>
    </source>
</evidence>
<feature type="compositionally biased region" description="Basic and acidic residues" evidence="10">
    <location>
        <begin position="577"/>
        <end position="587"/>
    </location>
</feature>
<feature type="compositionally biased region" description="Low complexity" evidence="10">
    <location>
        <begin position="124"/>
        <end position="133"/>
    </location>
</feature>
<feature type="compositionally biased region" description="Polar residues" evidence="10">
    <location>
        <begin position="544"/>
        <end position="553"/>
    </location>
</feature>
<feature type="compositionally biased region" description="Basic and acidic residues" evidence="10">
    <location>
        <begin position="491"/>
        <end position="500"/>
    </location>
</feature>
<evidence type="ECO:0000256" key="1">
    <source>
        <dbReference type="ARBA" id="ARBA00004123"/>
    </source>
</evidence>
<dbReference type="PROSITE" id="PS00354">
    <property type="entry name" value="HMGI_Y"/>
    <property type="match status" value="1"/>
</dbReference>
<feature type="region of interest" description="Disordered" evidence="10">
    <location>
        <begin position="737"/>
        <end position="782"/>
    </location>
</feature>
<feature type="compositionally biased region" description="Basic and acidic residues" evidence="10">
    <location>
        <begin position="509"/>
        <end position="518"/>
    </location>
</feature>
<feature type="region of interest" description="Disordered" evidence="10">
    <location>
        <begin position="798"/>
        <end position="828"/>
    </location>
</feature>
<dbReference type="CDD" id="cd15509">
    <property type="entry name" value="PHD1_KMT2C_like"/>
    <property type="match status" value="1"/>
</dbReference>
<dbReference type="PANTHER" id="PTHR45888">
    <property type="entry name" value="HL01030P-RELATED"/>
    <property type="match status" value="1"/>
</dbReference>
<feature type="compositionally biased region" description="Low complexity" evidence="10">
    <location>
        <begin position="20"/>
        <end position="39"/>
    </location>
</feature>
<dbReference type="GO" id="GO:0008270">
    <property type="term" value="F:zinc ion binding"/>
    <property type="evidence" value="ECO:0007669"/>
    <property type="project" value="UniProtKB-KW"/>
</dbReference>
<evidence type="ECO:0000256" key="2">
    <source>
        <dbReference type="ARBA" id="ARBA00022723"/>
    </source>
</evidence>
<comment type="subcellular location">
    <subcellularLocation>
        <location evidence="1">Nucleus</location>
    </subcellularLocation>
</comment>
<dbReference type="CDD" id="cd15511">
    <property type="entry name" value="PHD3_KMT2C"/>
    <property type="match status" value="1"/>
</dbReference>
<evidence type="ECO:0000256" key="6">
    <source>
        <dbReference type="ARBA" id="ARBA00023015"/>
    </source>
</evidence>
<feature type="compositionally biased region" description="Low complexity" evidence="10">
    <location>
        <begin position="88"/>
        <end position="116"/>
    </location>
</feature>
<keyword evidence="4 9" id="KW-0863">Zinc-finger</keyword>
<keyword evidence="2" id="KW-0479">Metal-binding</keyword>
<dbReference type="GO" id="GO:0044666">
    <property type="term" value="C:MLL3/4 complex"/>
    <property type="evidence" value="ECO:0007669"/>
    <property type="project" value="InterPro"/>
</dbReference>
<dbReference type="GO" id="GO:0042800">
    <property type="term" value="F:histone H3K4 methyltransferase activity"/>
    <property type="evidence" value="ECO:0007669"/>
    <property type="project" value="InterPro"/>
</dbReference>
<feature type="compositionally biased region" description="Basic residues" evidence="10">
    <location>
        <begin position="64"/>
        <end position="73"/>
    </location>
</feature>
<dbReference type="SMART" id="SM00184">
    <property type="entry name" value="RING"/>
    <property type="match status" value="3"/>
</dbReference>
<dbReference type="SUPFAM" id="SSF57903">
    <property type="entry name" value="FYVE/PHD zinc finger"/>
    <property type="match status" value="4"/>
</dbReference>
<name>A0A8C2K876_CYPCA</name>
<feature type="domain" description="PHD-type" evidence="12">
    <location>
        <begin position="162"/>
        <end position="266"/>
    </location>
</feature>
<dbReference type="InterPro" id="IPR001965">
    <property type="entry name" value="Znf_PHD"/>
</dbReference>
<dbReference type="InterPro" id="IPR019787">
    <property type="entry name" value="Znf_PHD-finger"/>
</dbReference>
<feature type="region of interest" description="Disordered" evidence="10">
    <location>
        <begin position="1"/>
        <end position="154"/>
    </location>
</feature>
<dbReference type="InterPro" id="IPR011011">
    <property type="entry name" value="Znf_FYVE_PHD"/>
</dbReference>
<feature type="compositionally biased region" description="Low complexity" evidence="10">
    <location>
        <begin position="755"/>
        <end position="768"/>
    </location>
</feature>
<accession>A0A8C2K876</accession>
<dbReference type="InterPro" id="IPR001841">
    <property type="entry name" value="Znf_RING"/>
</dbReference>
<evidence type="ECO:0000256" key="5">
    <source>
        <dbReference type="ARBA" id="ARBA00022833"/>
    </source>
</evidence>
<dbReference type="Proteomes" id="UP000694701">
    <property type="component" value="Unplaced"/>
</dbReference>
<dbReference type="CDD" id="cd15594">
    <property type="entry name" value="PHD2_KMT2C"/>
    <property type="match status" value="1"/>
</dbReference>
<dbReference type="InterPro" id="IPR000637">
    <property type="entry name" value="HMGI/Y_DNA-bd_CS"/>
</dbReference>
<dbReference type="GO" id="GO:0003713">
    <property type="term" value="F:transcription coactivator activity"/>
    <property type="evidence" value="ECO:0007669"/>
    <property type="project" value="TreeGrafter"/>
</dbReference>
<dbReference type="FunFam" id="3.30.40.10:FF:000095">
    <property type="entry name" value="Histone-lysine N-methyltransferase 2C"/>
    <property type="match status" value="1"/>
</dbReference>